<comment type="caution">
    <text evidence="1">The sequence shown here is derived from an EMBL/GenBank/DDBJ whole genome shotgun (WGS) entry which is preliminary data.</text>
</comment>
<accession>A0ABV3EJN5</accession>
<proteinExistence type="predicted"/>
<reference evidence="1 2" key="1">
    <citation type="submission" date="2024-06" db="EMBL/GenBank/DDBJ databases">
        <title>The Natural Products Discovery Center: Release of the First 8490 Sequenced Strains for Exploring Actinobacteria Biosynthetic Diversity.</title>
        <authorList>
            <person name="Kalkreuter E."/>
            <person name="Kautsar S.A."/>
            <person name="Yang D."/>
            <person name="Bader C.D."/>
            <person name="Teijaro C.N."/>
            <person name="Fluegel L."/>
            <person name="Davis C.M."/>
            <person name="Simpson J.R."/>
            <person name="Lauterbach L."/>
            <person name="Steele A.D."/>
            <person name="Gui C."/>
            <person name="Meng S."/>
            <person name="Li G."/>
            <person name="Viehrig K."/>
            <person name="Ye F."/>
            <person name="Su P."/>
            <person name="Kiefer A.F."/>
            <person name="Nichols A."/>
            <person name="Cepeda A.J."/>
            <person name="Yan W."/>
            <person name="Fan B."/>
            <person name="Jiang Y."/>
            <person name="Adhikari A."/>
            <person name="Zheng C.-J."/>
            <person name="Schuster L."/>
            <person name="Cowan T.M."/>
            <person name="Smanski M.J."/>
            <person name="Chevrette M.G."/>
            <person name="De Carvalho L.P.S."/>
            <person name="Shen B."/>
        </authorList>
    </citation>
    <scope>NUCLEOTIDE SEQUENCE [LARGE SCALE GENOMIC DNA]</scope>
    <source>
        <strain evidence="1 2">NPDC048117</strain>
    </source>
</reference>
<organism evidence="1 2">
    <name type="scientific">Streptomyces chilikensis</name>
    <dbReference type="NCBI Taxonomy" id="1194079"/>
    <lineage>
        <taxon>Bacteria</taxon>
        <taxon>Bacillati</taxon>
        <taxon>Actinomycetota</taxon>
        <taxon>Actinomycetes</taxon>
        <taxon>Kitasatosporales</taxon>
        <taxon>Streptomycetaceae</taxon>
        <taxon>Streptomyces</taxon>
    </lineage>
</organism>
<sequence length="223" mass="24189">MTSHIGGIFRDGPVRRVLELAAMVRESEGTLSLDDELRRFVRVTAATSSAEWLCPVTTVTALLDHVADLCADGTDGMPPLFRDLLRRAGAGTDAAACLRSLTGKLRALDQRPADDHDQLPMARWEIGVRFPHLAGFGVNWVYEGDHATLEDSFQAAVESEHPFCDAFLTPLAAEAQSALVLLPSEQAMTAVLTPVIGWATPQALRGLLRTVDDHMQREHAAAP</sequence>
<dbReference type="Proteomes" id="UP001551584">
    <property type="component" value="Unassembled WGS sequence"/>
</dbReference>
<keyword evidence="2" id="KW-1185">Reference proteome</keyword>
<name>A0ABV3EJN5_9ACTN</name>
<evidence type="ECO:0000313" key="1">
    <source>
        <dbReference type="EMBL" id="MEU9576394.1"/>
    </source>
</evidence>
<protein>
    <submittedName>
        <fullName evidence="1">Uncharacterized protein</fullName>
    </submittedName>
</protein>
<dbReference type="EMBL" id="JBEZNA010000005">
    <property type="protein sequence ID" value="MEU9576394.1"/>
    <property type="molecule type" value="Genomic_DNA"/>
</dbReference>
<evidence type="ECO:0000313" key="2">
    <source>
        <dbReference type="Proteomes" id="UP001551584"/>
    </source>
</evidence>
<gene>
    <name evidence="1" type="ORF">AB0D95_03740</name>
</gene>
<dbReference type="RefSeq" id="WP_359268601.1">
    <property type="nucleotide sequence ID" value="NZ_JBEZNA010000005.1"/>
</dbReference>